<dbReference type="Pfam" id="PF02698">
    <property type="entry name" value="DUF218"/>
    <property type="match status" value="1"/>
</dbReference>
<protein>
    <submittedName>
        <fullName evidence="2">YdcF family protein</fullName>
    </submittedName>
</protein>
<dbReference type="EMBL" id="DVFO01000009">
    <property type="protein sequence ID" value="HIQ60196.1"/>
    <property type="molecule type" value="Genomic_DNA"/>
</dbReference>
<dbReference type="PANTHER" id="PTHR30336">
    <property type="entry name" value="INNER MEMBRANE PROTEIN, PROBABLE PERMEASE"/>
    <property type="match status" value="1"/>
</dbReference>
<dbReference type="GO" id="GO:0005886">
    <property type="term" value="C:plasma membrane"/>
    <property type="evidence" value="ECO:0007669"/>
    <property type="project" value="TreeGrafter"/>
</dbReference>
<evidence type="ECO:0000313" key="3">
    <source>
        <dbReference type="Proteomes" id="UP000886879"/>
    </source>
</evidence>
<dbReference type="Proteomes" id="UP000886879">
    <property type="component" value="Unassembled WGS sequence"/>
</dbReference>
<gene>
    <name evidence="2" type="ORF">IAD31_01140</name>
</gene>
<name>A0A9D0YRX0_9FIRM</name>
<reference evidence="2" key="1">
    <citation type="submission" date="2020-10" db="EMBL/GenBank/DDBJ databases">
        <authorList>
            <person name="Gilroy R."/>
        </authorList>
    </citation>
    <scope>NUCLEOTIDE SEQUENCE</scope>
    <source>
        <strain evidence="2">ChiGjej2B2-12916</strain>
    </source>
</reference>
<accession>A0A9D0YRX0</accession>
<dbReference type="Gene3D" id="3.40.50.620">
    <property type="entry name" value="HUPs"/>
    <property type="match status" value="1"/>
</dbReference>
<dbReference type="AlphaFoldDB" id="A0A9D0YRX0"/>
<dbReference type="PANTHER" id="PTHR30336:SF6">
    <property type="entry name" value="INTEGRAL MEMBRANE PROTEIN"/>
    <property type="match status" value="1"/>
</dbReference>
<dbReference type="InterPro" id="IPR051599">
    <property type="entry name" value="Cell_Envelope_Assoc"/>
</dbReference>
<sequence>MLRITKIFTCIVLACTVLGIVSVFAINARVTHVGGERILTAEQAADLTDVDCILVLGCGVKADGTPSLMLADRLERGVELYELNVAPKLLMSGDHGREGYDEVNAMKQYAMDAGVPSSDIFMDHAGFSTYESMYRAKEIFQAQKVVIVSQEYHLYRAIYIAQALGLDAYGVAADGEDYAGQWQRDAREVLARVKDFFTSIWKPEPTYLGEAIPVSGDGDVTNDG</sequence>
<reference evidence="2" key="2">
    <citation type="journal article" date="2021" name="PeerJ">
        <title>Extensive microbial diversity within the chicken gut microbiome revealed by metagenomics and culture.</title>
        <authorList>
            <person name="Gilroy R."/>
            <person name="Ravi A."/>
            <person name="Getino M."/>
            <person name="Pursley I."/>
            <person name="Horton D.L."/>
            <person name="Alikhan N.F."/>
            <person name="Baker D."/>
            <person name="Gharbi K."/>
            <person name="Hall N."/>
            <person name="Watson M."/>
            <person name="Adriaenssens E.M."/>
            <person name="Foster-Nyarko E."/>
            <person name="Jarju S."/>
            <person name="Secka A."/>
            <person name="Antonio M."/>
            <person name="Oren A."/>
            <person name="Chaudhuri R.R."/>
            <person name="La Ragione R."/>
            <person name="Hildebrand F."/>
            <person name="Pallen M.J."/>
        </authorList>
    </citation>
    <scope>NUCLEOTIDE SEQUENCE</scope>
    <source>
        <strain evidence="2">ChiGjej2B2-12916</strain>
    </source>
</reference>
<proteinExistence type="predicted"/>
<evidence type="ECO:0000313" key="2">
    <source>
        <dbReference type="EMBL" id="HIQ60196.1"/>
    </source>
</evidence>
<evidence type="ECO:0000259" key="1">
    <source>
        <dbReference type="Pfam" id="PF02698"/>
    </source>
</evidence>
<organism evidence="2 3">
    <name type="scientific">Candidatus Enterenecus faecium</name>
    <dbReference type="NCBI Taxonomy" id="2840780"/>
    <lineage>
        <taxon>Bacteria</taxon>
        <taxon>Bacillati</taxon>
        <taxon>Bacillota</taxon>
        <taxon>Clostridia</taxon>
        <taxon>Eubacteriales</taxon>
        <taxon>Candidatus Enterenecus</taxon>
    </lineage>
</organism>
<dbReference type="CDD" id="cd06259">
    <property type="entry name" value="YdcF-like"/>
    <property type="match status" value="1"/>
</dbReference>
<dbReference type="InterPro" id="IPR003848">
    <property type="entry name" value="DUF218"/>
</dbReference>
<dbReference type="InterPro" id="IPR014729">
    <property type="entry name" value="Rossmann-like_a/b/a_fold"/>
</dbReference>
<comment type="caution">
    <text evidence="2">The sequence shown here is derived from an EMBL/GenBank/DDBJ whole genome shotgun (WGS) entry which is preliminary data.</text>
</comment>
<feature type="domain" description="DUF218" evidence="1">
    <location>
        <begin position="51"/>
        <end position="181"/>
    </location>
</feature>